<dbReference type="GO" id="GO:0008790">
    <property type="term" value="F:arabinose isomerase activity"/>
    <property type="evidence" value="ECO:0007669"/>
    <property type="project" value="TreeGrafter"/>
</dbReference>
<dbReference type="EC" id="5.3.1.25" evidence="6"/>
<keyword evidence="2 6" id="KW-0413">Isomerase</keyword>
<dbReference type="InterPro" id="IPR038393">
    <property type="entry name" value="Fuc_iso_dom3_sf"/>
</dbReference>
<feature type="non-terminal residue" evidence="6">
    <location>
        <position position="79"/>
    </location>
</feature>
<dbReference type="InterPro" id="IPR004216">
    <property type="entry name" value="Fuc/Ara_isomerase_C"/>
</dbReference>
<dbReference type="InterPro" id="IPR009015">
    <property type="entry name" value="Fucose_isomerase_N/cen_sf"/>
</dbReference>
<evidence type="ECO:0000256" key="1">
    <source>
        <dbReference type="ARBA" id="ARBA00022490"/>
    </source>
</evidence>
<dbReference type="GO" id="GO:0008736">
    <property type="term" value="F:L-fucose isomerase activity"/>
    <property type="evidence" value="ECO:0007669"/>
    <property type="project" value="UniProtKB-EC"/>
</dbReference>
<comment type="caution">
    <text evidence="6">The sequence shown here is derived from an EMBL/GenBank/DDBJ whole genome shotgun (WGS) entry which is preliminary data.</text>
</comment>
<sequence>WPDQYPNPDTPEAILNSSFHCNGVRKPFVVATENDRLNGVAMLMGHQLTGTPQVIADVRTYWSPQAIERVTRQKLDGLA</sequence>
<dbReference type="GO" id="GO:0019571">
    <property type="term" value="P:D-arabinose catabolic process"/>
    <property type="evidence" value="ECO:0007669"/>
    <property type="project" value="TreeGrafter"/>
</dbReference>
<dbReference type="Pfam" id="PF07882">
    <property type="entry name" value="Fucose_iso_N2"/>
    <property type="match status" value="1"/>
</dbReference>
<dbReference type="Gene3D" id="3.20.14.10">
    <property type="entry name" value="L-fucose/L-arabinose isomerase, C-terminal"/>
    <property type="match status" value="1"/>
</dbReference>
<evidence type="ECO:0000256" key="3">
    <source>
        <dbReference type="ARBA" id="ARBA00023253"/>
    </source>
</evidence>
<accession>A0AAW5MUM2</accession>
<dbReference type="GO" id="GO:0005737">
    <property type="term" value="C:cytoplasm"/>
    <property type="evidence" value="ECO:0007669"/>
    <property type="project" value="InterPro"/>
</dbReference>
<dbReference type="InterPro" id="IPR038392">
    <property type="entry name" value="Fucose_isomerase_dom2_sf"/>
</dbReference>
<dbReference type="AlphaFoldDB" id="A0AAW5MUM2"/>
<organism evidence="6 7">
    <name type="scientific">Escherichia marmotae</name>
    <dbReference type="NCBI Taxonomy" id="1499973"/>
    <lineage>
        <taxon>Bacteria</taxon>
        <taxon>Pseudomonadati</taxon>
        <taxon>Pseudomonadota</taxon>
        <taxon>Gammaproteobacteria</taxon>
        <taxon>Enterobacterales</taxon>
        <taxon>Enterobacteriaceae</taxon>
        <taxon>Escherichia</taxon>
    </lineage>
</organism>
<evidence type="ECO:0000313" key="6">
    <source>
        <dbReference type="EMBL" id="MCR6679719.1"/>
    </source>
</evidence>
<keyword evidence="4" id="KW-0119">Carbohydrate metabolism</keyword>
<dbReference type="SUPFAM" id="SSF53743">
    <property type="entry name" value="FucI/AraA N-terminal and middle domains"/>
    <property type="match status" value="1"/>
</dbReference>
<dbReference type="Gene3D" id="3.40.275.10">
    <property type="entry name" value="L-fucose Isomerase, Chain A, domain 2"/>
    <property type="match status" value="1"/>
</dbReference>
<gene>
    <name evidence="6" type="primary">fucI</name>
    <name evidence="6" type="ORF">NVV43_30385</name>
</gene>
<keyword evidence="3" id="KW-0294">Fucose metabolism</keyword>
<feature type="domain" description="L-fucose isomerase N-terminal-2" evidence="5">
    <location>
        <begin position="1"/>
        <end position="50"/>
    </location>
</feature>
<dbReference type="GO" id="GO:0042355">
    <property type="term" value="P:L-fucose catabolic process"/>
    <property type="evidence" value="ECO:0007669"/>
    <property type="project" value="TreeGrafter"/>
</dbReference>
<evidence type="ECO:0000256" key="2">
    <source>
        <dbReference type="ARBA" id="ARBA00023235"/>
    </source>
</evidence>
<keyword evidence="1" id="KW-0963">Cytoplasm</keyword>
<dbReference type="InterPro" id="IPR005763">
    <property type="entry name" value="Fucose_isomerase"/>
</dbReference>
<dbReference type="Proteomes" id="UP001206878">
    <property type="component" value="Unassembled WGS sequence"/>
</dbReference>
<protein>
    <submittedName>
        <fullName evidence="6">L-fucose isomerase</fullName>
        <ecNumber evidence="6">5.3.1.25</ecNumber>
    </submittedName>
</protein>
<evidence type="ECO:0000259" key="5">
    <source>
        <dbReference type="Pfam" id="PF07882"/>
    </source>
</evidence>
<dbReference type="PANTHER" id="PTHR37840:SF1">
    <property type="entry name" value="L-FUCOSE ISOMERASE"/>
    <property type="match status" value="1"/>
</dbReference>
<dbReference type="SUPFAM" id="SSF50443">
    <property type="entry name" value="FucI/AraA C-terminal domain-like"/>
    <property type="match status" value="1"/>
</dbReference>
<name>A0AAW5MUM2_9ESCH</name>
<evidence type="ECO:0000313" key="7">
    <source>
        <dbReference type="Proteomes" id="UP001206878"/>
    </source>
</evidence>
<evidence type="ECO:0000256" key="4">
    <source>
        <dbReference type="ARBA" id="ARBA00023277"/>
    </source>
</evidence>
<dbReference type="InterPro" id="IPR012889">
    <property type="entry name" value="Fucose_isomerase_N2"/>
</dbReference>
<dbReference type="GO" id="GO:0030145">
    <property type="term" value="F:manganese ion binding"/>
    <property type="evidence" value="ECO:0007669"/>
    <property type="project" value="InterPro"/>
</dbReference>
<proteinExistence type="predicted"/>
<dbReference type="EMBL" id="JANPXH010001667">
    <property type="protein sequence ID" value="MCR6679719.1"/>
    <property type="molecule type" value="Genomic_DNA"/>
</dbReference>
<feature type="non-terminal residue" evidence="6">
    <location>
        <position position="1"/>
    </location>
</feature>
<reference evidence="6" key="1">
    <citation type="submission" date="2022-07" db="EMBL/GenBank/DDBJ databases">
        <title>Diversity of ethanolamine utilization by human commensal Escherichia coli.</title>
        <authorList>
            <person name="Jubelin G."/>
        </authorList>
    </citation>
    <scope>NUCLEOTIDE SEQUENCE</scope>
    <source>
        <strain evidence="6">S1</strain>
    </source>
</reference>
<dbReference type="PANTHER" id="PTHR37840">
    <property type="entry name" value="L-FUCOSE ISOMERASE"/>
    <property type="match status" value="1"/>
</dbReference>